<dbReference type="Gene3D" id="3.60.15.10">
    <property type="entry name" value="Ribonuclease Z/Hydroxyacylglutathione hydrolase-like"/>
    <property type="match status" value="2"/>
</dbReference>
<dbReference type="Proteomes" id="UP000190831">
    <property type="component" value="Chromosome H"/>
</dbReference>
<dbReference type="EMBL" id="LT598491">
    <property type="protein sequence ID" value="SCW04203.1"/>
    <property type="molecule type" value="Genomic_DNA"/>
</dbReference>
<sequence>MTYSFTCYSDASSNSKCSVIRFENVTILLDPSWNGNLKFYKESLEFWSGLIAQVDIVLLSQPTSDCLGAYASLYYNFLGHFQSRIAVYATLPVSNLGRVATLDLYTSEGVIGAVDSNVMDMGDLEQAFDHIVTIKHSQIVDLKSKFEGLTLIAYNSGYAPGGAIFCITTYSEKVIYAPRWNHTKDTILNGASILDSTGKPTSSLMRPSAVITTTTLIGSSLPYKKRASRFKELLRNIISKNGTAVIPTEIGGKFLDLFVLVHDMIFEQRRQRVQNDFPILLISYAKGRTLTYARSMLEWLSSTVVKTWEGRNNRSPFDIGSRLKIISPDELSNYTGSKICFVSKVETLINEVLVKIGHLEKTTVLLTEPCEKEGSPDDIVSAMYLKWMKFNKKGENNAFDLKPIMFSETLSLKMFNLQTLTDDALNSYKNEIEIRRSDRLELIAKLTKDASIKDGLTGPNGIIDTLNGEEDEDEDDDVKDILSSANRNGKSSALQPIEIPIDTKVQSNAPPRFKMFPFQPGKIKRDDYGDVVDFTQFIPIDQLETAEKRPIGDAVDEEDDPYELEGPKKNSKKRRRDDGGNATKQENFDDVSYLDSLNKPSHRTESSCKVNFRCSVAYIDLSSLVDQRSMTVIWPSLKPRKILLLAPPDTQNEKAVAALEKKNVEIVNLEYNKTAAFDTTIKSLDISIDPDLEQHLKWQSISDGYTVAHVVGRLVKDSIQSADSTQHREKLVLKPISNTTRIHPKSSFSIGDVKLAELKRKLTQRNHVAEFKGEGALVVDDQVAVRKISDGETVIDGSPSELFYQVKNAVAEMLAKV</sequence>
<keyword evidence="3 4" id="KW-0539">Nucleus</keyword>
<comment type="subcellular location">
    <subcellularLocation>
        <location evidence="1 4">Nucleus</location>
    </subcellularLocation>
</comment>
<evidence type="ECO:0000256" key="4">
    <source>
        <dbReference type="RuleBase" id="RU365006"/>
    </source>
</evidence>
<dbReference type="SUPFAM" id="SSF56281">
    <property type="entry name" value="Metallo-hydrolase/oxidoreductase"/>
    <property type="match status" value="1"/>
</dbReference>
<dbReference type="GO" id="GO:0003723">
    <property type="term" value="F:RNA binding"/>
    <property type="evidence" value="ECO:0007669"/>
    <property type="project" value="UniProtKB-KW"/>
</dbReference>
<keyword evidence="2 4" id="KW-0507">mRNA processing</keyword>
<dbReference type="PANTHER" id="PTHR45922">
    <property type="entry name" value="CLEAVAGE AND POLYADENYLATION SPECIFICITY FACTOR SUBUNIT 2"/>
    <property type="match status" value="1"/>
</dbReference>
<dbReference type="Pfam" id="PF16661">
    <property type="entry name" value="Lactamase_B_6"/>
    <property type="match status" value="1"/>
</dbReference>
<protein>
    <recommendedName>
        <fullName evidence="4">Cleavage and polyadenylation specificity factor subunit 2</fullName>
    </recommendedName>
    <alternativeName>
        <fullName evidence="4">Cleavage and polyadenylation specificity factor 100 kDa subunit</fullName>
    </alternativeName>
</protein>
<dbReference type="InterPro" id="IPR022712">
    <property type="entry name" value="Beta_Casp"/>
</dbReference>
<dbReference type="SMART" id="SM01027">
    <property type="entry name" value="Beta-Casp"/>
    <property type="match status" value="1"/>
</dbReference>
<evidence type="ECO:0000259" key="6">
    <source>
        <dbReference type="SMART" id="SM01027"/>
    </source>
</evidence>
<feature type="region of interest" description="Disordered" evidence="5">
    <location>
        <begin position="482"/>
        <end position="513"/>
    </location>
</feature>
<dbReference type="AlphaFoldDB" id="A0A1G4MK09"/>
<evidence type="ECO:0000256" key="5">
    <source>
        <dbReference type="SAM" id="MobiDB-lite"/>
    </source>
</evidence>
<feature type="compositionally biased region" description="Acidic residues" evidence="5">
    <location>
        <begin position="554"/>
        <end position="563"/>
    </location>
</feature>
<dbReference type="GO" id="GO:0006397">
    <property type="term" value="P:mRNA processing"/>
    <property type="evidence" value="ECO:0007669"/>
    <property type="project" value="UniProtKB-KW"/>
</dbReference>
<evidence type="ECO:0000313" key="8">
    <source>
        <dbReference type="Proteomes" id="UP000190831"/>
    </source>
</evidence>
<dbReference type="InterPro" id="IPR025069">
    <property type="entry name" value="Cpsf2_C"/>
</dbReference>
<name>A0A1G4MK09_LACFM</name>
<dbReference type="InterPro" id="IPR027075">
    <property type="entry name" value="CPSF2"/>
</dbReference>
<feature type="compositionally biased region" description="Polar residues" evidence="5">
    <location>
        <begin position="483"/>
        <end position="494"/>
    </location>
</feature>
<dbReference type="PANTHER" id="PTHR45922:SF1">
    <property type="entry name" value="CLEAVAGE AND POLYADENYLATION SPECIFICITY FACTOR SUBUNIT 2"/>
    <property type="match status" value="1"/>
</dbReference>
<gene>
    <name evidence="7" type="ORF">LAFE_0H08350G</name>
</gene>
<dbReference type="Pfam" id="PF13299">
    <property type="entry name" value="CPSF100_C"/>
    <property type="match status" value="1"/>
</dbReference>
<proteinExistence type="inferred from homology"/>
<feature type="region of interest" description="Disordered" evidence="5">
    <location>
        <begin position="548"/>
        <end position="587"/>
    </location>
</feature>
<feature type="domain" description="Beta-Casp" evidence="6">
    <location>
        <begin position="254"/>
        <end position="380"/>
    </location>
</feature>
<dbReference type="InterPro" id="IPR035639">
    <property type="entry name" value="CPSF2_MBL"/>
</dbReference>
<dbReference type="OMA" id="QSRHNME"/>
<comment type="similarity">
    <text evidence="4">Belongs to the metallo-beta-lactamase superfamily. RNA-metabolizing metallo-beta-lactamase-like family. CPSF2/YSH1 subfamily.</text>
</comment>
<dbReference type="InterPro" id="IPR036866">
    <property type="entry name" value="RibonucZ/Hydroxyglut_hydro"/>
</dbReference>
<keyword evidence="4" id="KW-0694">RNA-binding</keyword>
<dbReference type="GO" id="GO:0005847">
    <property type="term" value="C:mRNA cleavage and polyadenylation specificity factor complex"/>
    <property type="evidence" value="ECO:0007669"/>
    <property type="project" value="InterPro"/>
</dbReference>
<dbReference type="CDD" id="cd16293">
    <property type="entry name" value="CPSF2-like_MBL-fold"/>
    <property type="match status" value="1"/>
</dbReference>
<organism evidence="7 8">
    <name type="scientific">Lachancea fermentati</name>
    <name type="common">Zygosaccharomyces fermentati</name>
    <dbReference type="NCBI Taxonomy" id="4955"/>
    <lineage>
        <taxon>Eukaryota</taxon>
        <taxon>Fungi</taxon>
        <taxon>Dikarya</taxon>
        <taxon>Ascomycota</taxon>
        <taxon>Saccharomycotina</taxon>
        <taxon>Saccharomycetes</taxon>
        <taxon>Saccharomycetales</taxon>
        <taxon>Saccharomycetaceae</taxon>
        <taxon>Lachancea</taxon>
    </lineage>
</organism>
<reference evidence="7 8" key="1">
    <citation type="submission" date="2016-03" db="EMBL/GenBank/DDBJ databases">
        <authorList>
            <person name="Devillers H."/>
        </authorList>
    </citation>
    <scope>NUCLEOTIDE SEQUENCE [LARGE SCALE GENOMIC DNA]</scope>
    <source>
        <strain evidence="7">CBS 6772</strain>
    </source>
</reference>
<dbReference type="InterPro" id="IPR001279">
    <property type="entry name" value="Metallo-B-lactamas"/>
</dbReference>
<evidence type="ECO:0000313" key="7">
    <source>
        <dbReference type="EMBL" id="SCW04203.1"/>
    </source>
</evidence>
<evidence type="ECO:0000256" key="1">
    <source>
        <dbReference type="ARBA" id="ARBA00004123"/>
    </source>
</evidence>
<dbReference type="STRING" id="4955.A0A1G4MK09"/>
<evidence type="ECO:0000256" key="2">
    <source>
        <dbReference type="ARBA" id="ARBA00022664"/>
    </source>
</evidence>
<keyword evidence="8" id="KW-1185">Reference proteome</keyword>
<dbReference type="OrthoDB" id="64353at2759"/>
<evidence type="ECO:0000256" key="3">
    <source>
        <dbReference type="ARBA" id="ARBA00023242"/>
    </source>
</evidence>
<accession>A0A1G4MK09</accession>